<accession>A0A9W6JXQ5</accession>
<feature type="domain" description="Aminotransferase class I/classII large" evidence="8">
    <location>
        <begin position="43"/>
        <end position="400"/>
    </location>
</feature>
<dbReference type="InterPro" id="IPR004839">
    <property type="entry name" value="Aminotransferase_I/II_large"/>
</dbReference>
<proteinExistence type="inferred from homology"/>
<keyword evidence="4 9" id="KW-0032">Aminotransferase</keyword>
<dbReference type="GO" id="GO:0006520">
    <property type="term" value="P:amino acid metabolic process"/>
    <property type="evidence" value="ECO:0007669"/>
    <property type="project" value="InterPro"/>
</dbReference>
<dbReference type="Proteomes" id="UP001143330">
    <property type="component" value="Unassembled WGS sequence"/>
</dbReference>
<dbReference type="PANTHER" id="PTHR46383:SF1">
    <property type="entry name" value="ASPARTATE AMINOTRANSFERASE"/>
    <property type="match status" value="1"/>
</dbReference>
<evidence type="ECO:0000256" key="4">
    <source>
        <dbReference type="ARBA" id="ARBA00022576"/>
    </source>
</evidence>
<dbReference type="InterPro" id="IPR015422">
    <property type="entry name" value="PyrdxlP-dep_Trfase_small"/>
</dbReference>
<dbReference type="InterPro" id="IPR050596">
    <property type="entry name" value="AspAT/PAT-like"/>
</dbReference>
<evidence type="ECO:0000256" key="3">
    <source>
        <dbReference type="ARBA" id="ARBA00012753"/>
    </source>
</evidence>
<dbReference type="CDD" id="cd00609">
    <property type="entry name" value="AAT_like"/>
    <property type="match status" value="1"/>
</dbReference>
<evidence type="ECO:0000256" key="6">
    <source>
        <dbReference type="ARBA" id="ARBA00022898"/>
    </source>
</evidence>
<keyword evidence="6" id="KW-0663">Pyridoxal phosphate</keyword>
<evidence type="ECO:0000256" key="7">
    <source>
        <dbReference type="ARBA" id="ARBA00049185"/>
    </source>
</evidence>
<dbReference type="Gene3D" id="3.40.640.10">
    <property type="entry name" value="Type I PLP-dependent aspartate aminotransferase-like (Major domain)"/>
    <property type="match status" value="1"/>
</dbReference>
<evidence type="ECO:0000313" key="9">
    <source>
        <dbReference type="EMBL" id="GLK85177.1"/>
    </source>
</evidence>
<evidence type="ECO:0000313" key="10">
    <source>
        <dbReference type="Proteomes" id="UP001143330"/>
    </source>
</evidence>
<evidence type="ECO:0000259" key="8">
    <source>
        <dbReference type="Pfam" id="PF00155"/>
    </source>
</evidence>
<dbReference type="SUPFAM" id="SSF53383">
    <property type="entry name" value="PLP-dependent transferases"/>
    <property type="match status" value="1"/>
</dbReference>
<keyword evidence="10" id="KW-1185">Reference proteome</keyword>
<dbReference type="EMBL" id="BSFM01000014">
    <property type="protein sequence ID" value="GLK85177.1"/>
    <property type="molecule type" value="Genomic_DNA"/>
</dbReference>
<keyword evidence="5" id="KW-0808">Transferase</keyword>
<dbReference type="RefSeq" id="WP_213364995.1">
    <property type="nucleotide sequence ID" value="NZ_BSFM01000014.1"/>
</dbReference>
<comment type="caution">
    <text evidence="9">The sequence shown here is derived from an EMBL/GenBank/DDBJ whole genome shotgun (WGS) entry which is preliminary data.</text>
</comment>
<name>A0A9W6JXQ5_9HYPH</name>
<evidence type="ECO:0000256" key="2">
    <source>
        <dbReference type="ARBA" id="ARBA00007441"/>
    </source>
</evidence>
<dbReference type="GO" id="GO:0004069">
    <property type="term" value="F:L-aspartate:2-oxoglutarate aminotransferase activity"/>
    <property type="evidence" value="ECO:0007669"/>
    <property type="project" value="UniProtKB-EC"/>
</dbReference>
<dbReference type="Pfam" id="PF00155">
    <property type="entry name" value="Aminotran_1_2"/>
    <property type="match status" value="1"/>
</dbReference>
<comment type="catalytic activity">
    <reaction evidence="7">
        <text>L-aspartate + 2-oxoglutarate = oxaloacetate + L-glutamate</text>
        <dbReference type="Rhea" id="RHEA:21824"/>
        <dbReference type="ChEBI" id="CHEBI:16452"/>
        <dbReference type="ChEBI" id="CHEBI:16810"/>
        <dbReference type="ChEBI" id="CHEBI:29985"/>
        <dbReference type="ChEBI" id="CHEBI:29991"/>
        <dbReference type="EC" id="2.6.1.1"/>
    </reaction>
</comment>
<evidence type="ECO:0000256" key="5">
    <source>
        <dbReference type="ARBA" id="ARBA00022679"/>
    </source>
</evidence>
<sequence length="407" mass="44162">MPTAPNPFVPSPSLLDYVRPQALAVPGSGIVEVMNYGRTRPGMIPLWAGEGDLPTPAFIAEAATRSLAAGETFYTWQRGIPELRAAIAKYIAGLYGVPEDPERFFVTGSGMQAIQLCLALTMGADEEIIIPSPAWPNAAAAAQVLGARPVFVPFDFDVADGFSLDLDRLEDAVTPRTRVIFINSPANPTGFVAPAETLRGVLDIARRHGLWIVADEIYGRFYYEAGEGGVNGRHVAPSFHDVMEPDDRILFVQTFSKNWAMTGWRLGWIEANPELGDVIANLIQYSTSGVAPFMQRAGIAALERGESFVAHQIERARRGRDIVADGLLPTNRVRLARPPGAFYAFFGVEGETDMRALALKLVDEANIGLAPGTAFGPGGEDFIRLCFARGEAQLTEATNRLATWLTR</sequence>
<organism evidence="9 10">
    <name type="scientific">Ancylobacter defluvii</name>
    <dbReference type="NCBI Taxonomy" id="1282440"/>
    <lineage>
        <taxon>Bacteria</taxon>
        <taxon>Pseudomonadati</taxon>
        <taxon>Pseudomonadota</taxon>
        <taxon>Alphaproteobacteria</taxon>
        <taxon>Hyphomicrobiales</taxon>
        <taxon>Xanthobacteraceae</taxon>
        <taxon>Ancylobacter</taxon>
    </lineage>
</organism>
<comment type="similarity">
    <text evidence="2">Belongs to the class-I pyridoxal-phosphate-dependent aminotransferase family.</text>
</comment>
<gene>
    <name evidence="9" type="ORF">GCM10017653_32470</name>
</gene>
<evidence type="ECO:0000256" key="1">
    <source>
        <dbReference type="ARBA" id="ARBA00001933"/>
    </source>
</evidence>
<dbReference type="GO" id="GO:0030170">
    <property type="term" value="F:pyridoxal phosphate binding"/>
    <property type="evidence" value="ECO:0007669"/>
    <property type="project" value="InterPro"/>
</dbReference>
<protein>
    <recommendedName>
        <fullName evidence="3">aspartate transaminase</fullName>
        <ecNumber evidence="3">2.6.1.1</ecNumber>
    </recommendedName>
</protein>
<dbReference type="InterPro" id="IPR015421">
    <property type="entry name" value="PyrdxlP-dep_Trfase_major"/>
</dbReference>
<reference evidence="9" key="2">
    <citation type="submission" date="2023-01" db="EMBL/GenBank/DDBJ databases">
        <authorList>
            <person name="Sun Q."/>
            <person name="Evtushenko L."/>
        </authorList>
    </citation>
    <scope>NUCLEOTIDE SEQUENCE</scope>
    <source>
        <strain evidence="9">VKM B-2789</strain>
    </source>
</reference>
<reference evidence="9" key="1">
    <citation type="journal article" date="2014" name="Int. J. Syst. Evol. Microbiol.">
        <title>Complete genome sequence of Corynebacterium casei LMG S-19264T (=DSM 44701T), isolated from a smear-ripened cheese.</title>
        <authorList>
            <consortium name="US DOE Joint Genome Institute (JGI-PGF)"/>
            <person name="Walter F."/>
            <person name="Albersmeier A."/>
            <person name="Kalinowski J."/>
            <person name="Ruckert C."/>
        </authorList>
    </citation>
    <scope>NUCLEOTIDE SEQUENCE</scope>
    <source>
        <strain evidence="9">VKM B-2789</strain>
    </source>
</reference>
<dbReference type="EC" id="2.6.1.1" evidence="3"/>
<dbReference type="AlphaFoldDB" id="A0A9W6JXQ5"/>
<comment type="cofactor">
    <cofactor evidence="1">
        <name>pyridoxal 5'-phosphate</name>
        <dbReference type="ChEBI" id="CHEBI:597326"/>
    </cofactor>
</comment>
<dbReference type="InterPro" id="IPR015424">
    <property type="entry name" value="PyrdxlP-dep_Trfase"/>
</dbReference>
<dbReference type="Gene3D" id="3.90.1150.10">
    <property type="entry name" value="Aspartate Aminotransferase, domain 1"/>
    <property type="match status" value="1"/>
</dbReference>
<dbReference type="PANTHER" id="PTHR46383">
    <property type="entry name" value="ASPARTATE AMINOTRANSFERASE"/>
    <property type="match status" value="1"/>
</dbReference>
<dbReference type="NCBIfam" id="NF004770">
    <property type="entry name" value="PRK06108.1"/>
    <property type="match status" value="1"/>
</dbReference>